<dbReference type="PANTHER" id="PTHR39179">
    <property type="entry name" value="SPORE COAT PROTEIN I"/>
    <property type="match status" value="1"/>
</dbReference>
<dbReference type="NCBIfam" id="TIGR02906">
    <property type="entry name" value="spore_CotS"/>
    <property type="match status" value="1"/>
</dbReference>
<dbReference type="SUPFAM" id="SSF56112">
    <property type="entry name" value="Protein kinase-like (PK-like)"/>
    <property type="match status" value="1"/>
</dbReference>
<dbReference type="InterPro" id="IPR011009">
    <property type="entry name" value="Kinase-like_dom_sf"/>
</dbReference>
<dbReference type="InterPro" id="IPR047175">
    <property type="entry name" value="CotS-like"/>
</dbReference>
<dbReference type="GO" id="GO:0042601">
    <property type="term" value="C:endospore-forming forespore"/>
    <property type="evidence" value="ECO:0007669"/>
    <property type="project" value="TreeGrafter"/>
</dbReference>
<keyword evidence="2" id="KW-0946">Virion</keyword>
<dbReference type="Gene3D" id="3.90.1200.10">
    <property type="match status" value="1"/>
</dbReference>
<evidence type="ECO:0000313" key="3">
    <source>
        <dbReference type="Proteomes" id="UP000266301"/>
    </source>
</evidence>
<dbReference type="Gene3D" id="3.30.200.20">
    <property type="entry name" value="Phosphorylase Kinase, domain 1"/>
    <property type="match status" value="1"/>
</dbReference>
<protein>
    <submittedName>
        <fullName evidence="2">CotS family spore coat protein</fullName>
    </submittedName>
</protein>
<dbReference type="Proteomes" id="UP000266301">
    <property type="component" value="Chromosome"/>
</dbReference>
<dbReference type="Pfam" id="PF01636">
    <property type="entry name" value="APH"/>
    <property type="match status" value="1"/>
</dbReference>
<dbReference type="KEGG" id="cfer:D4Z93_00735"/>
<dbReference type="InterPro" id="IPR014255">
    <property type="entry name" value="Spore_coat_CotS"/>
</dbReference>
<dbReference type="OrthoDB" id="9771902at2"/>
<reference evidence="2 3" key="1">
    <citation type="journal article" date="2019" name="Int. J. Syst. Evol. Microbiol.">
        <title>Clostridium fermenticellae sp. nov., isolated from the mud in a fermentation cellar for the production of the Chinese liquor, baijiu.</title>
        <authorList>
            <person name="Xu P.X."/>
            <person name="Chai L.J."/>
            <person name="Qiu T."/>
            <person name="Zhang X.J."/>
            <person name="Lu Z.M."/>
            <person name="Xiao C."/>
            <person name="Wang S.T."/>
            <person name="Shen C.H."/>
            <person name="Shi J.S."/>
            <person name="Xu Z.H."/>
        </authorList>
    </citation>
    <scope>NUCLEOTIDE SEQUENCE [LARGE SCALE GENOMIC DNA]</scope>
    <source>
        <strain evidence="2 3">JN500901</strain>
    </source>
</reference>
<feature type="domain" description="Aminoglycoside phosphotransferase" evidence="1">
    <location>
        <begin position="201"/>
        <end position="246"/>
    </location>
</feature>
<dbReference type="EMBL" id="CP032416">
    <property type="protein sequence ID" value="AYD39163.1"/>
    <property type="molecule type" value="Genomic_DNA"/>
</dbReference>
<sequence>MQFDDVEQVLEKYYDKDVTSIEKIKNVYKVCCNDKKYCLKVINYNFGHFLFIISVIKHLQQNNFKYIPEIIKTNENKDYVFISNKYAYLTLWIESRHCNYENPIDMIIAASKLAELHDKSIEFEVTDDMNPRIGWFKWIETFKTRRYEILDFKEKILKKEDKSEFDILYLGMMDHQLDIATSSIDNLIRSDYIECMSQEIEAKGFCHHDFANHNILISSDGKINVIDFDYCILDSYLHDVGSLLVRMMKGGKWSINNALFILDAYNVSNRIRQNHIPILSAFIEFPQDYWQIGIQYYWEKQPWSEESFIKRLKKIDTDDENKQDFIKKFSFTKYN</sequence>
<gene>
    <name evidence="2" type="ORF">D4Z93_00735</name>
</gene>
<accession>A0A386H0R6</accession>
<keyword evidence="2" id="KW-0167">Capsid protein</keyword>
<keyword evidence="3" id="KW-1185">Reference proteome</keyword>
<organism evidence="2 3">
    <name type="scientific">Clostridium fermenticellae</name>
    <dbReference type="NCBI Taxonomy" id="2068654"/>
    <lineage>
        <taxon>Bacteria</taxon>
        <taxon>Bacillati</taxon>
        <taxon>Bacillota</taxon>
        <taxon>Clostridia</taxon>
        <taxon>Eubacteriales</taxon>
        <taxon>Clostridiaceae</taxon>
        <taxon>Clostridium</taxon>
    </lineage>
</organism>
<evidence type="ECO:0000259" key="1">
    <source>
        <dbReference type="Pfam" id="PF01636"/>
    </source>
</evidence>
<name>A0A386H0R6_9CLOT</name>
<proteinExistence type="predicted"/>
<dbReference type="RefSeq" id="WP_119969874.1">
    <property type="nucleotide sequence ID" value="NZ_CP032416.1"/>
</dbReference>
<dbReference type="PANTHER" id="PTHR39179:SF1">
    <property type="entry name" value="SPORE COAT PROTEIN I"/>
    <property type="match status" value="1"/>
</dbReference>
<evidence type="ECO:0000313" key="2">
    <source>
        <dbReference type="EMBL" id="AYD39163.1"/>
    </source>
</evidence>
<dbReference type="AlphaFoldDB" id="A0A386H0R6"/>
<dbReference type="InterPro" id="IPR002575">
    <property type="entry name" value="Aminoglycoside_PTrfase"/>
</dbReference>